<dbReference type="EMBL" id="JACHMO010000001">
    <property type="protein sequence ID" value="MBB5801397.1"/>
    <property type="molecule type" value="Genomic_DNA"/>
</dbReference>
<feature type="active site" description="Charge relay system" evidence="8">
    <location>
        <position position="245"/>
    </location>
</feature>
<feature type="active site" description="Charge relay system" evidence="8">
    <location>
        <position position="162"/>
    </location>
</feature>
<feature type="disulfide bond" evidence="9">
    <location>
        <begin position="239"/>
        <end position="272"/>
    </location>
</feature>
<keyword evidence="13" id="KW-1185">Reference proteome</keyword>
<keyword evidence="6" id="KW-0865">Zymogen</keyword>
<feature type="disulfide bond" evidence="9">
    <location>
        <begin position="116"/>
        <end position="136"/>
    </location>
</feature>
<dbReference type="Proteomes" id="UP000552097">
    <property type="component" value="Unassembled WGS sequence"/>
</dbReference>
<dbReference type="GO" id="GO:0005576">
    <property type="term" value="C:extracellular region"/>
    <property type="evidence" value="ECO:0007669"/>
    <property type="project" value="InterPro"/>
</dbReference>
<organism evidence="12 13">
    <name type="scientific">Saccharothrix ecbatanensis</name>
    <dbReference type="NCBI Taxonomy" id="1105145"/>
    <lineage>
        <taxon>Bacteria</taxon>
        <taxon>Bacillati</taxon>
        <taxon>Actinomycetota</taxon>
        <taxon>Actinomycetes</taxon>
        <taxon>Pseudonocardiales</taxon>
        <taxon>Pseudonocardiaceae</taxon>
        <taxon>Saccharothrix</taxon>
    </lineage>
</organism>
<dbReference type="Gene3D" id="2.40.10.10">
    <property type="entry name" value="Trypsin-like serine proteases"/>
    <property type="match status" value="2"/>
</dbReference>
<dbReference type="InterPro" id="IPR009003">
    <property type="entry name" value="Peptidase_S1_PA"/>
</dbReference>
<evidence type="ECO:0000259" key="11">
    <source>
        <dbReference type="Pfam" id="PF02983"/>
    </source>
</evidence>
<evidence type="ECO:0000256" key="1">
    <source>
        <dbReference type="ARBA" id="ARBA00007664"/>
    </source>
</evidence>
<sequence length="297" mass="29439">MTFPAVRRMAVAVLAAGLVFASAGPVSGEPDGVGSAVAKERLDRGAATRPQSVTAWHVDAAAKAVVVSVHGSAAGVVEWAGGLGAGAVTVEHVAEAPRPVWDLIAGQSIHSVGARCTLGFNARSGSARFIVSAGHCVSVGSDWHGVGGYIGPSGGSSFPGNDYGLIRVASAAAVSTPLVDRYAVGADVTITGVTNPSVGMSVCYSSPVTGWRCGSITGVNQTVCYPQGCVNQLARTTMCPEPGASGAPVVTNPGSGATVRAVGLVSGGSGNCTSGGTTWIQPVSEPLAAYGLTLYTG</sequence>
<dbReference type="InterPro" id="IPR018114">
    <property type="entry name" value="TRYPSIN_HIS"/>
</dbReference>
<evidence type="ECO:0000256" key="5">
    <source>
        <dbReference type="ARBA" id="ARBA00022825"/>
    </source>
</evidence>
<protein>
    <recommendedName>
        <fullName evidence="11">Peptidase S1A alpha-lytic prodomain domain-containing protein</fullName>
    </recommendedName>
</protein>
<dbReference type="AlphaFoldDB" id="A0A7W9HFP2"/>
<dbReference type="RefSeq" id="WP_184917165.1">
    <property type="nucleotide sequence ID" value="NZ_JACHMO010000001.1"/>
</dbReference>
<comment type="similarity">
    <text evidence="1">Belongs to the peptidase S1 family.</text>
</comment>
<evidence type="ECO:0000256" key="7">
    <source>
        <dbReference type="ARBA" id="ARBA00023157"/>
    </source>
</evidence>
<evidence type="ECO:0000313" key="12">
    <source>
        <dbReference type="EMBL" id="MBB5801397.1"/>
    </source>
</evidence>
<evidence type="ECO:0000256" key="10">
    <source>
        <dbReference type="SAM" id="SignalP"/>
    </source>
</evidence>
<evidence type="ECO:0000256" key="4">
    <source>
        <dbReference type="ARBA" id="ARBA00022801"/>
    </source>
</evidence>
<feature type="chain" id="PRO_5039498289" description="Peptidase S1A alpha-lytic prodomain domain-containing protein" evidence="10">
    <location>
        <begin position="24"/>
        <end position="297"/>
    </location>
</feature>
<evidence type="ECO:0000256" key="9">
    <source>
        <dbReference type="PIRSR" id="PIRSR001134-2"/>
    </source>
</evidence>
<dbReference type="Pfam" id="PF02983">
    <property type="entry name" value="Pro_Al_protease"/>
    <property type="match status" value="1"/>
</dbReference>
<keyword evidence="2" id="KW-0645">Protease</keyword>
<accession>A0A7W9HFP2</accession>
<comment type="caution">
    <text evidence="12">The sequence shown here is derived from an EMBL/GenBank/DDBJ whole genome shotgun (WGS) entry which is preliminary data.</text>
</comment>
<evidence type="ECO:0000256" key="8">
    <source>
        <dbReference type="PIRSR" id="PIRSR001134-1"/>
    </source>
</evidence>
<dbReference type="InterPro" id="IPR004236">
    <property type="entry name" value="Pept_S1_alpha_lytic"/>
</dbReference>
<name>A0A7W9HFP2_9PSEU</name>
<evidence type="ECO:0000256" key="6">
    <source>
        <dbReference type="ARBA" id="ARBA00023145"/>
    </source>
</evidence>
<dbReference type="PIRSF" id="PIRSF001134">
    <property type="entry name" value="Streptogrisin"/>
    <property type="match status" value="1"/>
</dbReference>
<dbReference type="SUPFAM" id="SSF50494">
    <property type="entry name" value="Trypsin-like serine proteases"/>
    <property type="match status" value="1"/>
</dbReference>
<keyword evidence="7 9" id="KW-1015">Disulfide bond</keyword>
<feature type="active site" description="Charge relay system" evidence="8">
    <location>
        <position position="135"/>
    </location>
</feature>
<dbReference type="PROSITE" id="PS00134">
    <property type="entry name" value="TRYPSIN_HIS"/>
    <property type="match status" value="1"/>
</dbReference>
<evidence type="ECO:0000256" key="3">
    <source>
        <dbReference type="ARBA" id="ARBA00022729"/>
    </source>
</evidence>
<feature type="disulfide bond" evidence="9">
    <location>
        <begin position="203"/>
        <end position="213"/>
    </location>
</feature>
<keyword evidence="4" id="KW-0378">Hydrolase</keyword>
<dbReference type="InterPro" id="IPR043504">
    <property type="entry name" value="Peptidase_S1_PA_chymotrypsin"/>
</dbReference>
<dbReference type="PRINTS" id="PR00861">
    <property type="entry name" value="ALYTICPTASE"/>
</dbReference>
<evidence type="ECO:0000256" key="2">
    <source>
        <dbReference type="ARBA" id="ARBA00022670"/>
    </source>
</evidence>
<feature type="domain" description="Peptidase S1A alpha-lytic prodomain" evidence="11">
    <location>
        <begin position="38"/>
        <end position="77"/>
    </location>
</feature>
<dbReference type="GO" id="GO:0004252">
    <property type="term" value="F:serine-type endopeptidase activity"/>
    <property type="evidence" value="ECO:0007669"/>
    <property type="project" value="InterPro"/>
</dbReference>
<reference evidence="12 13" key="1">
    <citation type="submission" date="2020-08" db="EMBL/GenBank/DDBJ databases">
        <title>Sequencing the genomes of 1000 actinobacteria strains.</title>
        <authorList>
            <person name="Klenk H.-P."/>
        </authorList>
    </citation>
    <scope>NUCLEOTIDE SEQUENCE [LARGE SCALE GENOMIC DNA]</scope>
    <source>
        <strain evidence="12 13">DSM 45486</strain>
    </source>
</reference>
<dbReference type="InterPro" id="IPR001316">
    <property type="entry name" value="Pept_S1A_streptogrisin"/>
</dbReference>
<feature type="signal peptide" evidence="10">
    <location>
        <begin position="1"/>
        <end position="23"/>
    </location>
</feature>
<dbReference type="CDD" id="cd21112">
    <property type="entry name" value="alphaLP-like"/>
    <property type="match status" value="1"/>
</dbReference>
<dbReference type="GO" id="GO:0006508">
    <property type="term" value="P:proteolysis"/>
    <property type="evidence" value="ECO:0007669"/>
    <property type="project" value="UniProtKB-KW"/>
</dbReference>
<gene>
    <name evidence="12" type="ORF">F4560_001165</name>
</gene>
<keyword evidence="3 10" id="KW-0732">Signal</keyword>
<evidence type="ECO:0000313" key="13">
    <source>
        <dbReference type="Proteomes" id="UP000552097"/>
    </source>
</evidence>
<proteinExistence type="inferred from homology"/>
<keyword evidence="5" id="KW-0720">Serine protease</keyword>